<name>A0A9N8V766_9GLOM</name>
<organism evidence="1 2">
    <name type="scientific">Acaulospora morrowiae</name>
    <dbReference type="NCBI Taxonomy" id="94023"/>
    <lineage>
        <taxon>Eukaryota</taxon>
        <taxon>Fungi</taxon>
        <taxon>Fungi incertae sedis</taxon>
        <taxon>Mucoromycota</taxon>
        <taxon>Glomeromycotina</taxon>
        <taxon>Glomeromycetes</taxon>
        <taxon>Diversisporales</taxon>
        <taxon>Acaulosporaceae</taxon>
        <taxon>Acaulospora</taxon>
    </lineage>
</organism>
<keyword evidence="2" id="KW-1185">Reference proteome</keyword>
<dbReference type="EMBL" id="CAJVPV010000098">
    <property type="protein sequence ID" value="CAG8442529.1"/>
    <property type="molecule type" value="Genomic_DNA"/>
</dbReference>
<gene>
    <name evidence="1" type="ORF">AMORRO_LOCUS393</name>
</gene>
<protein>
    <submittedName>
        <fullName evidence="1">135_t:CDS:1</fullName>
    </submittedName>
</protein>
<proteinExistence type="predicted"/>
<dbReference type="AlphaFoldDB" id="A0A9N8V766"/>
<comment type="caution">
    <text evidence="1">The sequence shown here is derived from an EMBL/GenBank/DDBJ whole genome shotgun (WGS) entry which is preliminary data.</text>
</comment>
<reference evidence="1" key="1">
    <citation type="submission" date="2021-06" db="EMBL/GenBank/DDBJ databases">
        <authorList>
            <person name="Kallberg Y."/>
            <person name="Tangrot J."/>
            <person name="Rosling A."/>
        </authorList>
    </citation>
    <scope>NUCLEOTIDE SEQUENCE</scope>
    <source>
        <strain evidence="1">CL551</strain>
    </source>
</reference>
<evidence type="ECO:0000313" key="2">
    <source>
        <dbReference type="Proteomes" id="UP000789342"/>
    </source>
</evidence>
<accession>A0A9N8V766</accession>
<dbReference type="Proteomes" id="UP000789342">
    <property type="component" value="Unassembled WGS sequence"/>
</dbReference>
<dbReference type="OrthoDB" id="10337828at2759"/>
<feature type="non-terminal residue" evidence="1">
    <location>
        <position position="1"/>
    </location>
</feature>
<sequence length="49" mass="6081">ARLAWILNAQTCNLRIDFHDQKREDKKENKNLEWSNRDHFYDEYGLEKK</sequence>
<evidence type="ECO:0000313" key="1">
    <source>
        <dbReference type="EMBL" id="CAG8442529.1"/>
    </source>
</evidence>